<evidence type="ECO:0000313" key="3">
    <source>
        <dbReference type="EMBL" id="WVX50147.1"/>
    </source>
</evidence>
<organism evidence="3 4">
    <name type="scientific">Roseobacter fucihabitans</name>
    <dbReference type="NCBI Taxonomy" id="1537242"/>
    <lineage>
        <taxon>Bacteria</taxon>
        <taxon>Pseudomonadati</taxon>
        <taxon>Pseudomonadota</taxon>
        <taxon>Alphaproteobacteria</taxon>
        <taxon>Rhodobacterales</taxon>
        <taxon>Roseobacteraceae</taxon>
        <taxon>Roseobacter</taxon>
    </lineage>
</organism>
<dbReference type="RefSeq" id="WP_187429457.1">
    <property type="nucleotide sequence ID" value="NZ_CP143423.1"/>
</dbReference>
<evidence type="ECO:0000259" key="2">
    <source>
        <dbReference type="Pfam" id="PF03061"/>
    </source>
</evidence>
<dbReference type="Pfam" id="PF03061">
    <property type="entry name" value="4HBT"/>
    <property type="match status" value="1"/>
</dbReference>
<dbReference type="CDD" id="cd03443">
    <property type="entry name" value="PaaI_thioesterase"/>
    <property type="match status" value="1"/>
</dbReference>
<dbReference type="InterPro" id="IPR006683">
    <property type="entry name" value="Thioestr_dom"/>
</dbReference>
<dbReference type="Gene3D" id="3.10.129.10">
    <property type="entry name" value="Hotdog Thioesterase"/>
    <property type="match status" value="1"/>
</dbReference>
<name>A0ABZ2BW11_9RHOB</name>
<keyword evidence="1" id="KW-0378">Hydrolase</keyword>
<protein>
    <recommendedName>
        <fullName evidence="2">Thioesterase domain-containing protein</fullName>
    </recommendedName>
</protein>
<reference evidence="3 4" key="1">
    <citation type="submission" date="2015-07" db="EMBL/GenBank/DDBJ databases">
        <authorList>
            <person name="Voget S."/>
            <person name="Dogs M."/>
            <person name="Brinkhoff T.H."/>
            <person name="Daniel R."/>
        </authorList>
    </citation>
    <scope>NUCLEOTIDE SEQUENCE [LARGE SCALE GENOMIC DNA]</scope>
    <source>
        <strain evidence="3 4">B14</strain>
    </source>
</reference>
<feature type="domain" description="Thioesterase" evidence="2">
    <location>
        <begin position="50"/>
        <end position="124"/>
    </location>
</feature>
<gene>
    <name evidence="3" type="ORF">ROLI_032430</name>
</gene>
<dbReference type="Proteomes" id="UP001318682">
    <property type="component" value="Chromosome"/>
</dbReference>
<sequence>MATKTDIARQFIEAIPHSKALGMRLTDMGEGTAEIEMPYDDKLVGDPETGVIHGGAVSALMDTCCGAAVMSHPASPGGTATIDLRIDYMRAATPGQAITARATCYHVTRTVAFVRATATDADTGNPVAAATGAFTVEGTR</sequence>
<proteinExistence type="predicted"/>
<dbReference type="PANTHER" id="PTHR43240:SF7">
    <property type="entry name" value="BLR7284 PROTEIN"/>
    <property type="match status" value="1"/>
</dbReference>
<dbReference type="SUPFAM" id="SSF54637">
    <property type="entry name" value="Thioesterase/thiol ester dehydrase-isomerase"/>
    <property type="match status" value="1"/>
</dbReference>
<evidence type="ECO:0000256" key="1">
    <source>
        <dbReference type="ARBA" id="ARBA00022801"/>
    </source>
</evidence>
<dbReference type="EMBL" id="CP143423">
    <property type="protein sequence ID" value="WVX50147.1"/>
    <property type="molecule type" value="Genomic_DNA"/>
</dbReference>
<dbReference type="PANTHER" id="PTHR43240">
    <property type="entry name" value="1,4-DIHYDROXY-2-NAPHTHOYL-COA THIOESTERASE 1"/>
    <property type="match status" value="1"/>
</dbReference>
<keyword evidence="4" id="KW-1185">Reference proteome</keyword>
<dbReference type="InterPro" id="IPR029069">
    <property type="entry name" value="HotDog_dom_sf"/>
</dbReference>
<reference evidence="4" key="2">
    <citation type="submission" date="2024-01" db="EMBL/GenBank/DDBJ databases">
        <title>Roseobacter fucihabitans sp. nov., isolated from the brown alga Fucus spiralis.</title>
        <authorList>
            <person name="Hahnke S."/>
            <person name="Berger M."/>
            <person name="Schlingloff A."/>
            <person name="Athale I."/>
            <person name="Neumann-Schaal M."/>
            <person name="Adenaya A."/>
            <person name="Poehlein A."/>
            <person name="Daniel R."/>
            <person name="Pertersen J."/>
            <person name="Brinkhoff T."/>
        </authorList>
    </citation>
    <scope>NUCLEOTIDE SEQUENCE [LARGE SCALE GENOMIC DNA]</scope>
    <source>
        <strain evidence="4">B14</strain>
    </source>
</reference>
<accession>A0ABZ2BW11</accession>
<dbReference type="NCBIfam" id="TIGR00369">
    <property type="entry name" value="unchar_dom_1"/>
    <property type="match status" value="1"/>
</dbReference>
<dbReference type="InterPro" id="IPR003736">
    <property type="entry name" value="PAAI_dom"/>
</dbReference>
<evidence type="ECO:0000313" key="4">
    <source>
        <dbReference type="Proteomes" id="UP001318682"/>
    </source>
</evidence>